<reference evidence="8 9" key="1">
    <citation type="submission" date="2021-06" db="EMBL/GenBank/DDBJ databases">
        <authorList>
            <person name="Lee D.H."/>
        </authorList>
    </citation>
    <scope>NUCLEOTIDE SEQUENCE [LARGE SCALE GENOMIC DNA]</scope>
    <source>
        <strain evidence="8 9">MMS21-HV4-11</strain>
    </source>
</reference>
<name>A0ABS6IRQ2_9HYPH</name>
<feature type="transmembrane region" description="Helical" evidence="7">
    <location>
        <begin position="237"/>
        <end position="255"/>
    </location>
</feature>
<keyword evidence="5 7" id="KW-1133">Transmembrane helix</keyword>
<feature type="transmembrane region" description="Helical" evidence="7">
    <location>
        <begin position="163"/>
        <end position="183"/>
    </location>
</feature>
<evidence type="ECO:0000256" key="3">
    <source>
        <dbReference type="ARBA" id="ARBA00022475"/>
    </source>
</evidence>
<feature type="transmembrane region" description="Helical" evidence="7">
    <location>
        <begin position="6"/>
        <end position="22"/>
    </location>
</feature>
<comment type="caution">
    <text evidence="8">The sequence shown here is derived from an EMBL/GenBank/DDBJ whole genome shotgun (WGS) entry which is preliminary data.</text>
</comment>
<keyword evidence="9" id="KW-1185">Reference proteome</keyword>
<dbReference type="PANTHER" id="PTHR36838:SF3">
    <property type="entry name" value="TRANSPORTER AUXIN EFFLUX CARRIER EC FAMILY"/>
    <property type="match status" value="1"/>
</dbReference>
<evidence type="ECO:0000256" key="4">
    <source>
        <dbReference type="ARBA" id="ARBA00022692"/>
    </source>
</evidence>
<feature type="transmembrane region" description="Helical" evidence="7">
    <location>
        <begin position="261"/>
        <end position="281"/>
    </location>
</feature>
<feature type="transmembrane region" description="Helical" evidence="7">
    <location>
        <begin position="94"/>
        <end position="117"/>
    </location>
</feature>
<keyword evidence="2" id="KW-0813">Transport</keyword>
<sequence length="318" mass="33601">MNAILDIIVPVFGMVMVGWLIGRSKLLSPEGLRGFTAVTFYVLFPALLFRSMAKVRLETLEPQVLLAFFSGVAVLYGVLMAIGRMQGLRLGDRAMFALSGSFSNGVGIGIPFISYGFGEQGLVPLLMIISVHSLILLTFTCFLMEMDGAGGRRGNVLKRLGGAALSMLKHPVIPAIFAGLLWGEITAHTSLATPAVIDRILQAFAAAAPPCGLIMVGASLAHVGLKGHWQSAAVASFFKLAMLPVLVWTIGRYVFPLDPLWLNVATLNAALPAGANVYLIAQMYGTGVARATNAVVISTAASVFTLSAALLLLGVQAR</sequence>
<evidence type="ECO:0000256" key="5">
    <source>
        <dbReference type="ARBA" id="ARBA00022989"/>
    </source>
</evidence>
<comment type="subcellular location">
    <subcellularLocation>
        <location evidence="1">Membrane</location>
        <topology evidence="1">Multi-pass membrane protein</topology>
    </subcellularLocation>
</comment>
<organism evidence="8 9">
    <name type="scientific">Reyranella humidisoli</name>
    <dbReference type="NCBI Taxonomy" id="2849149"/>
    <lineage>
        <taxon>Bacteria</taxon>
        <taxon>Pseudomonadati</taxon>
        <taxon>Pseudomonadota</taxon>
        <taxon>Alphaproteobacteria</taxon>
        <taxon>Hyphomicrobiales</taxon>
        <taxon>Reyranellaceae</taxon>
        <taxon>Reyranella</taxon>
    </lineage>
</organism>
<dbReference type="EMBL" id="JAHOPB010000004">
    <property type="protein sequence ID" value="MBU8877274.1"/>
    <property type="molecule type" value="Genomic_DNA"/>
</dbReference>
<feature type="transmembrane region" description="Helical" evidence="7">
    <location>
        <begin position="34"/>
        <end position="52"/>
    </location>
</feature>
<evidence type="ECO:0000256" key="7">
    <source>
        <dbReference type="SAM" id="Phobius"/>
    </source>
</evidence>
<dbReference type="InterPro" id="IPR004776">
    <property type="entry name" value="Mem_transp_PIN-like"/>
</dbReference>
<feature type="transmembrane region" description="Helical" evidence="7">
    <location>
        <begin position="203"/>
        <end position="225"/>
    </location>
</feature>
<evidence type="ECO:0000256" key="2">
    <source>
        <dbReference type="ARBA" id="ARBA00022448"/>
    </source>
</evidence>
<dbReference type="Proteomes" id="UP000727907">
    <property type="component" value="Unassembled WGS sequence"/>
</dbReference>
<keyword evidence="4 7" id="KW-0812">Transmembrane</keyword>
<dbReference type="PANTHER" id="PTHR36838">
    <property type="entry name" value="AUXIN EFFLUX CARRIER FAMILY PROTEIN"/>
    <property type="match status" value="1"/>
</dbReference>
<dbReference type="RefSeq" id="WP_216966940.1">
    <property type="nucleotide sequence ID" value="NZ_JAHOPB010000004.1"/>
</dbReference>
<feature type="transmembrane region" description="Helical" evidence="7">
    <location>
        <begin position="293"/>
        <end position="315"/>
    </location>
</feature>
<keyword evidence="3" id="KW-1003">Cell membrane</keyword>
<keyword evidence="6 7" id="KW-0472">Membrane</keyword>
<evidence type="ECO:0000313" key="8">
    <source>
        <dbReference type="EMBL" id="MBU8877274.1"/>
    </source>
</evidence>
<proteinExistence type="predicted"/>
<protein>
    <submittedName>
        <fullName evidence="8">AEC family transporter</fullName>
    </submittedName>
</protein>
<evidence type="ECO:0000313" key="9">
    <source>
        <dbReference type="Proteomes" id="UP000727907"/>
    </source>
</evidence>
<evidence type="ECO:0000256" key="6">
    <source>
        <dbReference type="ARBA" id="ARBA00023136"/>
    </source>
</evidence>
<evidence type="ECO:0000256" key="1">
    <source>
        <dbReference type="ARBA" id="ARBA00004141"/>
    </source>
</evidence>
<dbReference type="Pfam" id="PF03547">
    <property type="entry name" value="Mem_trans"/>
    <property type="match status" value="1"/>
</dbReference>
<accession>A0ABS6IRQ2</accession>
<feature type="transmembrane region" description="Helical" evidence="7">
    <location>
        <begin position="123"/>
        <end position="143"/>
    </location>
</feature>
<feature type="transmembrane region" description="Helical" evidence="7">
    <location>
        <begin position="64"/>
        <end position="82"/>
    </location>
</feature>
<gene>
    <name evidence="8" type="ORF">KQ910_26130</name>
</gene>